<evidence type="ECO:0000313" key="15">
    <source>
        <dbReference type="EnsemblMetazoa" id="XP_003251071"/>
    </source>
</evidence>
<dbReference type="RefSeq" id="XP_003251071.2">
    <property type="nucleotide sequence ID" value="XM_003251023.3"/>
</dbReference>
<dbReference type="Gene3D" id="3.40.50.11980">
    <property type="match status" value="1"/>
</dbReference>
<evidence type="ECO:0000256" key="1">
    <source>
        <dbReference type="ARBA" id="ARBA00000928"/>
    </source>
</evidence>
<dbReference type="OrthoDB" id="46913at2759"/>
<dbReference type="GO" id="GO:0004526">
    <property type="term" value="F:ribonuclease P activity"/>
    <property type="evidence" value="ECO:0007669"/>
    <property type="project" value="UniProtKB-EC"/>
</dbReference>
<name>A0A7M7GA68_APIME</name>
<sequence>MILYLRQTSLLYMTKRFYTLYTNRIKQIDNIWNYLMENYKNVLVEPNNTSKEIWKNIRNYIESECNSFSIIDSFILNIFYSKNHPNVGIYYYKFLEENNYNPTIHTIIKYLQLYHLKKDLITKIEEKHILSLCKKIMTQYSSFNVNIGNTLVKSFCQVNQWNDAVKVIEKYEENNDNMLCEGYNILIECLFDHKQDKLAYKYLINSMKKQMGSNEHICITYLKYCLKEKHTFNEKIEKIFTLWNTYGVKPTQKVAVEYMTACIEHDWTANQTTILNLKCQNCKKYLSQTNISDQNYKCLLEAIKKKFEPANMYYTSFPKEIENFMMFIEKNKPFDIIIDGLNFIYTTERNKTLDCKIIELLKFFGNQNKKILIIGRKHMSNFFENLNIKEVHHFLVKNWSHDDLFLLYAAFSTGRNAIVISKDLMRQHKFAIQNTELNILFNKWQFLHQYYFDKYKGLIKLNSEVPIDAFVQKHDDHWHIPFNINVGAHKQRHIWPNYWICLKMPK</sequence>
<dbReference type="InterPro" id="IPR011990">
    <property type="entry name" value="TPR-like_helical_dom_sf"/>
</dbReference>
<dbReference type="KEGG" id="ame:100576610"/>
<keyword evidence="7" id="KW-0540">Nuclease</keyword>
<dbReference type="CTD" id="31568"/>
<evidence type="ECO:0000256" key="13">
    <source>
        <dbReference type="ARBA" id="ARBA00023128"/>
    </source>
</evidence>
<keyword evidence="8" id="KW-0479">Metal-binding</keyword>
<keyword evidence="9" id="KW-0378">Hydrolase</keyword>
<evidence type="ECO:0000256" key="2">
    <source>
        <dbReference type="ARBA" id="ARBA00001946"/>
    </source>
</evidence>
<evidence type="ECO:0000256" key="5">
    <source>
        <dbReference type="ARBA" id="ARBA00012179"/>
    </source>
</evidence>
<evidence type="ECO:0000256" key="11">
    <source>
        <dbReference type="ARBA" id="ARBA00022842"/>
    </source>
</evidence>
<dbReference type="GO" id="GO:0030678">
    <property type="term" value="C:mitochondrial ribonuclease P complex"/>
    <property type="evidence" value="ECO:0007669"/>
    <property type="project" value="TreeGrafter"/>
</dbReference>
<accession>A0A7M7GA68</accession>
<keyword evidence="11" id="KW-0460">Magnesium</keyword>
<keyword evidence="16" id="KW-1185">Reference proteome</keyword>
<dbReference type="GO" id="GO:0097745">
    <property type="term" value="P:mitochondrial tRNA 5'-end processing"/>
    <property type="evidence" value="ECO:0007669"/>
    <property type="project" value="TreeGrafter"/>
</dbReference>
<dbReference type="InterPro" id="IPR031595">
    <property type="entry name" value="PRORP_C"/>
</dbReference>
<dbReference type="AlphaFoldDB" id="A0A7M7GA68"/>
<evidence type="ECO:0000256" key="4">
    <source>
        <dbReference type="ARBA" id="ARBA00007626"/>
    </source>
</evidence>
<gene>
    <name evidence="17" type="primary">LOC100576610</name>
</gene>
<comment type="subcellular location">
    <subcellularLocation>
        <location evidence="3">Mitochondrion</location>
    </subcellularLocation>
</comment>
<keyword evidence="12" id="KW-0809">Transit peptide</keyword>
<dbReference type="PANTHER" id="PTHR13547:SF1">
    <property type="entry name" value="MITOCHONDRIAL RIBONUCLEASE P CATALYTIC SUBUNIT"/>
    <property type="match status" value="1"/>
</dbReference>
<reference evidence="17" key="2">
    <citation type="submission" date="2025-04" db="UniProtKB">
        <authorList>
            <consortium name="RefSeq"/>
        </authorList>
    </citation>
    <scope>IDENTIFICATION</scope>
    <source>
        <strain evidence="17">DH4</strain>
        <tissue evidence="17">Whole body</tissue>
    </source>
</reference>
<evidence type="ECO:0000313" key="17">
    <source>
        <dbReference type="RefSeq" id="XP_003251071.2"/>
    </source>
</evidence>
<dbReference type="EC" id="3.1.26.5" evidence="5"/>
<accession>A0A8B6XWC8</accession>
<dbReference type="Gene3D" id="1.25.40.10">
    <property type="entry name" value="Tetratricopeptide repeat domain"/>
    <property type="match status" value="1"/>
</dbReference>
<protein>
    <recommendedName>
        <fullName evidence="5">ribonuclease P</fullName>
        <ecNumber evidence="5">3.1.26.5</ecNumber>
    </recommendedName>
</protein>
<evidence type="ECO:0000256" key="9">
    <source>
        <dbReference type="ARBA" id="ARBA00022801"/>
    </source>
</evidence>
<comment type="catalytic activity">
    <reaction evidence="1">
        <text>Endonucleolytic cleavage of RNA, removing 5'-extranucleotides from tRNA precursor.</text>
        <dbReference type="EC" id="3.1.26.5"/>
    </reaction>
</comment>
<evidence type="ECO:0000256" key="10">
    <source>
        <dbReference type="ARBA" id="ARBA00022833"/>
    </source>
</evidence>
<evidence type="ECO:0000256" key="6">
    <source>
        <dbReference type="ARBA" id="ARBA00022694"/>
    </source>
</evidence>
<comment type="similarity">
    <text evidence="4">Belongs to the PPR family. P subfamily.</text>
</comment>
<dbReference type="PANTHER" id="PTHR13547">
    <property type="match status" value="1"/>
</dbReference>
<feature type="domain" description="PRORP" evidence="14">
    <location>
        <begin position="278"/>
        <end position="501"/>
    </location>
</feature>
<evidence type="ECO:0000313" key="16">
    <source>
        <dbReference type="Proteomes" id="UP000005203"/>
    </source>
</evidence>
<evidence type="ECO:0000256" key="8">
    <source>
        <dbReference type="ARBA" id="ARBA00022723"/>
    </source>
</evidence>
<dbReference type="GO" id="GO:0001682">
    <property type="term" value="P:tRNA 5'-leader removal"/>
    <property type="evidence" value="ECO:0007669"/>
    <property type="project" value="TreeGrafter"/>
</dbReference>
<dbReference type="Proteomes" id="UP000005203">
    <property type="component" value="Linkage group LG9"/>
</dbReference>
<evidence type="ECO:0000256" key="12">
    <source>
        <dbReference type="ARBA" id="ARBA00022946"/>
    </source>
</evidence>
<evidence type="ECO:0000256" key="3">
    <source>
        <dbReference type="ARBA" id="ARBA00004173"/>
    </source>
</evidence>
<evidence type="ECO:0000256" key="7">
    <source>
        <dbReference type="ARBA" id="ARBA00022722"/>
    </source>
</evidence>
<keyword evidence="10" id="KW-0862">Zinc</keyword>
<evidence type="ECO:0000259" key="14">
    <source>
        <dbReference type="Pfam" id="PF16953"/>
    </source>
</evidence>
<reference evidence="15" key="1">
    <citation type="submission" date="2021-01" db="UniProtKB">
        <authorList>
            <consortium name="EnsemblMetazoa"/>
        </authorList>
    </citation>
    <scope>IDENTIFICATION</scope>
    <source>
        <strain evidence="15">DH4</strain>
    </source>
</reference>
<keyword evidence="6" id="KW-0819">tRNA processing</keyword>
<dbReference type="GO" id="GO:0046872">
    <property type="term" value="F:metal ion binding"/>
    <property type="evidence" value="ECO:0007669"/>
    <property type="project" value="UniProtKB-KW"/>
</dbReference>
<keyword evidence="13" id="KW-0496">Mitochondrion</keyword>
<dbReference type="EnsemblMetazoa" id="XM_003251023">
    <property type="protein sequence ID" value="XP_003251071"/>
    <property type="gene ID" value="LOC100576610"/>
</dbReference>
<proteinExistence type="inferred from homology"/>
<dbReference type="Pfam" id="PF16953">
    <property type="entry name" value="PRORP"/>
    <property type="match status" value="1"/>
</dbReference>
<comment type="cofactor">
    <cofactor evidence="2">
        <name>Mg(2+)</name>
        <dbReference type="ChEBI" id="CHEBI:18420"/>
    </cofactor>
</comment>
<organism evidence="15">
    <name type="scientific">Apis mellifera</name>
    <name type="common">Honeybee</name>
    <dbReference type="NCBI Taxonomy" id="7460"/>
    <lineage>
        <taxon>Eukaryota</taxon>
        <taxon>Metazoa</taxon>
        <taxon>Ecdysozoa</taxon>
        <taxon>Arthropoda</taxon>
        <taxon>Hexapoda</taxon>
        <taxon>Insecta</taxon>
        <taxon>Pterygota</taxon>
        <taxon>Neoptera</taxon>
        <taxon>Endopterygota</taxon>
        <taxon>Hymenoptera</taxon>
        <taxon>Apocrita</taxon>
        <taxon>Aculeata</taxon>
        <taxon>Apoidea</taxon>
        <taxon>Anthophila</taxon>
        <taxon>Apidae</taxon>
        <taxon>Apis</taxon>
    </lineage>
</organism>
<dbReference type="GeneID" id="100576610"/>